<evidence type="ECO:0000313" key="1">
    <source>
        <dbReference type="EMBL" id="GBP59167.1"/>
    </source>
</evidence>
<evidence type="ECO:0000313" key="2">
    <source>
        <dbReference type="Proteomes" id="UP000299102"/>
    </source>
</evidence>
<keyword evidence="2" id="KW-1185">Reference proteome</keyword>
<gene>
    <name evidence="1" type="ORF">EVAR_53321_1</name>
</gene>
<dbReference type="AlphaFoldDB" id="A0A4C1XA91"/>
<dbReference type="Proteomes" id="UP000299102">
    <property type="component" value="Unassembled WGS sequence"/>
</dbReference>
<sequence>MQNVNDCSNRRRTLITEAAEKFICAAERFFGSPRFREPGRFLAARAHAHDGKQKIDLHIQKYFPADLPSVEIYALLASARDCARADIECMPSSCASTDPTFDVDLPHPRFRIRDGIERETFIAIETRIGIELTTDGEGDRYRRRGRRRSEPPRFRDLCKLNIFTWTTFKRKLITIS</sequence>
<dbReference type="EMBL" id="BGZK01000754">
    <property type="protein sequence ID" value="GBP59167.1"/>
    <property type="molecule type" value="Genomic_DNA"/>
</dbReference>
<organism evidence="1 2">
    <name type="scientific">Eumeta variegata</name>
    <name type="common">Bagworm moth</name>
    <name type="synonym">Eumeta japonica</name>
    <dbReference type="NCBI Taxonomy" id="151549"/>
    <lineage>
        <taxon>Eukaryota</taxon>
        <taxon>Metazoa</taxon>
        <taxon>Ecdysozoa</taxon>
        <taxon>Arthropoda</taxon>
        <taxon>Hexapoda</taxon>
        <taxon>Insecta</taxon>
        <taxon>Pterygota</taxon>
        <taxon>Neoptera</taxon>
        <taxon>Endopterygota</taxon>
        <taxon>Lepidoptera</taxon>
        <taxon>Glossata</taxon>
        <taxon>Ditrysia</taxon>
        <taxon>Tineoidea</taxon>
        <taxon>Psychidae</taxon>
        <taxon>Oiketicinae</taxon>
        <taxon>Eumeta</taxon>
    </lineage>
</organism>
<comment type="caution">
    <text evidence="1">The sequence shown here is derived from an EMBL/GenBank/DDBJ whole genome shotgun (WGS) entry which is preliminary data.</text>
</comment>
<accession>A0A4C1XA91</accession>
<protein>
    <submittedName>
        <fullName evidence="1">Uncharacterized protein</fullName>
    </submittedName>
</protein>
<reference evidence="1 2" key="1">
    <citation type="journal article" date="2019" name="Commun. Biol.">
        <title>The bagworm genome reveals a unique fibroin gene that provides high tensile strength.</title>
        <authorList>
            <person name="Kono N."/>
            <person name="Nakamura H."/>
            <person name="Ohtoshi R."/>
            <person name="Tomita M."/>
            <person name="Numata K."/>
            <person name="Arakawa K."/>
        </authorList>
    </citation>
    <scope>NUCLEOTIDE SEQUENCE [LARGE SCALE GENOMIC DNA]</scope>
</reference>
<proteinExistence type="predicted"/>
<name>A0A4C1XA91_EUMVA</name>